<dbReference type="AlphaFoldDB" id="A0A497YB58"/>
<evidence type="ECO:0000313" key="2">
    <source>
        <dbReference type="EMBL" id="RLJ79928.1"/>
    </source>
</evidence>
<proteinExistence type="predicted"/>
<dbReference type="Proteomes" id="UP000297429">
    <property type="component" value="Unassembled WGS sequence"/>
</dbReference>
<accession>A0A497YB58</accession>
<sequence length="89" mass="10048">MRGLFKALIPNSLFGFFFFDPFILGNEWFGFSWRFPAPIAVNIPMKDRNVHCNRVYLLRIVAQSAPPKPDRSGMPIFSIGRSGGGTELN</sequence>
<reference evidence="3 5" key="2">
    <citation type="submission" date="2019-03" db="EMBL/GenBank/DDBJ databases">
        <authorList>
            <person name="He R.-H."/>
        </authorList>
    </citation>
    <scope>NUCLEOTIDE SEQUENCE [LARGE SCALE GENOMIC DNA]</scope>
    <source>
        <strain evidence="3 5">DSM 19624</strain>
    </source>
</reference>
<dbReference type="RefSeq" id="WP_121282566.1">
    <property type="nucleotide sequence ID" value="NZ_RCCK01000010.1"/>
</dbReference>
<dbReference type="Proteomes" id="UP000273898">
    <property type="component" value="Unassembled WGS sequence"/>
</dbReference>
<dbReference type="EMBL" id="SOPX01000002">
    <property type="protein sequence ID" value="TFB31234.1"/>
    <property type="molecule type" value="Genomic_DNA"/>
</dbReference>
<comment type="caution">
    <text evidence="2">The sequence shown here is derived from an EMBL/GenBank/DDBJ whole genome shotgun (WGS) entry which is preliminary data.</text>
</comment>
<evidence type="ECO:0000256" key="1">
    <source>
        <dbReference type="SAM" id="MobiDB-lite"/>
    </source>
</evidence>
<gene>
    <name evidence="2" type="ORF">BCL90_0651</name>
    <name evidence="3" type="ORF">E3V97_11545</name>
</gene>
<dbReference type="EMBL" id="RCCK01000010">
    <property type="protein sequence ID" value="RLJ79928.1"/>
    <property type="molecule type" value="Genomic_DNA"/>
</dbReference>
<reference evidence="2 4" key="1">
    <citation type="submission" date="2018-10" db="EMBL/GenBank/DDBJ databases">
        <title>Genomic Encyclopedia of Archaeal and Bacterial Type Strains, Phase II (KMG-II): from individual species to whole genera.</title>
        <authorList>
            <person name="Goeker M."/>
        </authorList>
    </citation>
    <scope>NUCLEOTIDE SEQUENCE [LARGE SCALE GENOMIC DNA]</scope>
    <source>
        <strain evidence="2 4">DSM 19624</strain>
    </source>
</reference>
<evidence type="ECO:0000313" key="3">
    <source>
        <dbReference type="EMBL" id="TFB31234.1"/>
    </source>
</evidence>
<evidence type="ECO:0008006" key="6">
    <source>
        <dbReference type="Google" id="ProtNLM"/>
    </source>
</evidence>
<feature type="region of interest" description="Disordered" evidence="1">
    <location>
        <begin position="66"/>
        <end position="89"/>
    </location>
</feature>
<keyword evidence="5" id="KW-1185">Reference proteome</keyword>
<evidence type="ECO:0000313" key="4">
    <source>
        <dbReference type="Proteomes" id="UP000273898"/>
    </source>
</evidence>
<organism evidence="2 4">
    <name type="scientific">Pedobacter alluvionis</name>
    <dbReference type="NCBI Taxonomy" id="475253"/>
    <lineage>
        <taxon>Bacteria</taxon>
        <taxon>Pseudomonadati</taxon>
        <taxon>Bacteroidota</taxon>
        <taxon>Sphingobacteriia</taxon>
        <taxon>Sphingobacteriales</taxon>
        <taxon>Sphingobacteriaceae</taxon>
        <taxon>Pedobacter</taxon>
    </lineage>
</organism>
<name>A0A497YB58_9SPHI</name>
<protein>
    <recommendedName>
        <fullName evidence="6">Secreted protein</fullName>
    </recommendedName>
</protein>
<evidence type="ECO:0000313" key="5">
    <source>
        <dbReference type="Proteomes" id="UP000297429"/>
    </source>
</evidence>